<evidence type="ECO:0000256" key="9">
    <source>
        <dbReference type="ARBA" id="ARBA00039963"/>
    </source>
</evidence>
<dbReference type="EMBL" id="JACTNZ010000007">
    <property type="protein sequence ID" value="KAG5542623.1"/>
    <property type="molecule type" value="Genomic_DNA"/>
</dbReference>
<evidence type="ECO:0000256" key="7">
    <source>
        <dbReference type="ARBA" id="ARBA00039055"/>
    </source>
</evidence>
<keyword evidence="2" id="KW-0521">NADP</keyword>
<dbReference type="InterPro" id="IPR001509">
    <property type="entry name" value="Epimerase_deHydtase"/>
</dbReference>
<proteinExistence type="inferred from homology"/>
<comment type="catalytic activity">
    <reaction evidence="12">
        <text>(2S)-flavan-4-ol + NADP(+) = (2S)-flavanone + NADPH + H(+)</text>
        <dbReference type="Rhea" id="RHEA:11228"/>
        <dbReference type="ChEBI" id="CHEBI:15378"/>
        <dbReference type="ChEBI" id="CHEBI:15605"/>
        <dbReference type="ChEBI" id="CHEBI:15606"/>
        <dbReference type="ChEBI" id="CHEBI:57783"/>
        <dbReference type="ChEBI" id="CHEBI:58349"/>
        <dbReference type="EC" id="1.1.1.234"/>
    </reaction>
</comment>
<organism evidence="15 16">
    <name type="scientific">Rhododendron griersonianum</name>
    <dbReference type="NCBI Taxonomy" id="479676"/>
    <lineage>
        <taxon>Eukaryota</taxon>
        <taxon>Viridiplantae</taxon>
        <taxon>Streptophyta</taxon>
        <taxon>Embryophyta</taxon>
        <taxon>Tracheophyta</taxon>
        <taxon>Spermatophyta</taxon>
        <taxon>Magnoliopsida</taxon>
        <taxon>eudicotyledons</taxon>
        <taxon>Gunneridae</taxon>
        <taxon>Pentapetalae</taxon>
        <taxon>asterids</taxon>
        <taxon>Ericales</taxon>
        <taxon>Ericaceae</taxon>
        <taxon>Ericoideae</taxon>
        <taxon>Rhodoreae</taxon>
        <taxon>Rhododendron</taxon>
    </lineage>
</organism>
<dbReference type="GO" id="GO:0009813">
    <property type="term" value="P:flavonoid biosynthetic process"/>
    <property type="evidence" value="ECO:0007669"/>
    <property type="project" value="UniProtKB-KW"/>
</dbReference>
<gene>
    <name evidence="15" type="ORF">RHGRI_022224</name>
</gene>
<keyword evidence="16" id="KW-1185">Reference proteome</keyword>
<keyword evidence="3" id="KW-0560">Oxidoreductase</keyword>
<comment type="pathway">
    <text evidence="1">Pigment biosynthesis; anthocyanin biosynthesis.</text>
</comment>
<dbReference type="AlphaFoldDB" id="A0AAV6JRN1"/>
<dbReference type="InterPro" id="IPR036291">
    <property type="entry name" value="NAD(P)-bd_dom_sf"/>
</dbReference>
<evidence type="ECO:0000259" key="14">
    <source>
        <dbReference type="Pfam" id="PF01370"/>
    </source>
</evidence>
<evidence type="ECO:0000256" key="2">
    <source>
        <dbReference type="ARBA" id="ARBA00022857"/>
    </source>
</evidence>
<evidence type="ECO:0000256" key="3">
    <source>
        <dbReference type="ARBA" id="ARBA00023002"/>
    </source>
</evidence>
<comment type="caution">
    <text evidence="15">The sequence shown here is derived from an EMBL/GenBank/DDBJ whole genome shotgun (WGS) entry which is preliminary data.</text>
</comment>
<dbReference type="SUPFAM" id="SSF51735">
    <property type="entry name" value="NAD(P)-binding Rossmann-fold domains"/>
    <property type="match status" value="1"/>
</dbReference>
<name>A0AAV6JRN1_9ERIC</name>
<dbReference type="Gene3D" id="3.40.50.720">
    <property type="entry name" value="NAD(P)-binding Rossmann-like Domain"/>
    <property type="match status" value="1"/>
</dbReference>
<comment type="function">
    <text evidence="6">Bifunctional enzyme involved in flavonoid metabolism.</text>
</comment>
<dbReference type="GO" id="GO:0045552">
    <property type="term" value="F:dihydroflavanol 4-reductase activity"/>
    <property type="evidence" value="ECO:0007669"/>
    <property type="project" value="UniProtKB-EC"/>
</dbReference>
<dbReference type="PANTHER" id="PTHR10366:SF831">
    <property type="entry name" value="NAD-DEPENDENT EPIMERASE_DEHYDRATASE DOMAIN-CONTAINING PROTEIN"/>
    <property type="match status" value="1"/>
</dbReference>
<protein>
    <recommendedName>
        <fullName evidence="9">Dihydroflavonol 4-reductase</fullName>
        <ecNumber evidence="8">1.1.1.219</ecNumber>
        <ecNumber evidence="7">1.1.1.234</ecNumber>
    </recommendedName>
    <alternativeName>
        <fullName evidence="11">Dihydrokaempferol 4-reductase</fullName>
    </alternativeName>
    <alternativeName>
        <fullName evidence="10">Flavanone 4-reductase</fullName>
    </alternativeName>
</protein>
<evidence type="ECO:0000256" key="1">
    <source>
        <dbReference type="ARBA" id="ARBA00004935"/>
    </source>
</evidence>
<comment type="similarity">
    <text evidence="5">Belongs to the NAD(P)-dependent epimerase/dehydratase family. Dihydroflavonol-4-reductase subfamily.</text>
</comment>
<sequence>MQLGLRMHLHDSFTEEIGGRFDVNCKKLQDFGWKYRPLEESIVDAVKNFEECGLLVGDEKKNGHLKKLEKASENLHLFKADLFDYEGLYAAIAGCTGVLHVASPVELVEPAITGTQNVLNACLKARVKKVVVVSSVAAVMVNPNWPKGQPMDENSWSDTEFCKSAKMWYPFGKAIAESETLEFGMRNELNIVTICPSLVIGPKLQSSLNLSSSLLLSYLKGEINTMNCRVQQLVDVRDFAEALLLLYEKSEAEGRYICSSYTIRPEVLVEKLKAMFPHYNYPEFFIEEKGDPFDFNCKKLLDFGWKYRPLEESIVDAVKNFEESGLLVGK</sequence>
<keyword evidence="4" id="KW-0284">Flavonoid biosynthesis</keyword>
<dbReference type="Pfam" id="PF01370">
    <property type="entry name" value="Epimerase"/>
    <property type="match status" value="1"/>
</dbReference>
<reference evidence="15" key="1">
    <citation type="submission" date="2020-08" db="EMBL/GenBank/DDBJ databases">
        <title>Plant Genome Project.</title>
        <authorList>
            <person name="Zhang R.-G."/>
        </authorList>
    </citation>
    <scope>NUCLEOTIDE SEQUENCE</scope>
    <source>
        <strain evidence="15">WSP0</strain>
        <tissue evidence="15">Leaf</tissue>
    </source>
</reference>
<evidence type="ECO:0000256" key="12">
    <source>
        <dbReference type="ARBA" id="ARBA00048870"/>
    </source>
</evidence>
<evidence type="ECO:0000313" key="15">
    <source>
        <dbReference type="EMBL" id="KAG5542627.1"/>
    </source>
</evidence>
<dbReference type="GO" id="GO:0047890">
    <property type="term" value="F:flavanone 4-reductase activity"/>
    <property type="evidence" value="ECO:0007669"/>
    <property type="project" value="UniProtKB-EC"/>
</dbReference>
<dbReference type="EC" id="1.1.1.219" evidence="8"/>
<evidence type="ECO:0000256" key="6">
    <source>
        <dbReference type="ARBA" id="ARBA00037100"/>
    </source>
</evidence>
<evidence type="ECO:0000256" key="13">
    <source>
        <dbReference type="ARBA" id="ARBA00049132"/>
    </source>
</evidence>
<dbReference type="Proteomes" id="UP000823749">
    <property type="component" value="Chromosome 7"/>
</dbReference>
<evidence type="ECO:0000256" key="11">
    <source>
        <dbReference type="ARBA" id="ARBA00042831"/>
    </source>
</evidence>
<feature type="domain" description="NAD-dependent epimerase/dehydratase" evidence="14">
    <location>
        <begin position="76"/>
        <end position="252"/>
    </location>
</feature>
<evidence type="ECO:0000313" key="16">
    <source>
        <dbReference type="Proteomes" id="UP000823749"/>
    </source>
</evidence>
<evidence type="ECO:0000256" key="5">
    <source>
        <dbReference type="ARBA" id="ARBA00023445"/>
    </source>
</evidence>
<evidence type="ECO:0000256" key="4">
    <source>
        <dbReference type="ARBA" id="ARBA00023241"/>
    </source>
</evidence>
<dbReference type="InterPro" id="IPR050425">
    <property type="entry name" value="NAD(P)_dehydrat-like"/>
</dbReference>
<evidence type="ECO:0000256" key="10">
    <source>
        <dbReference type="ARBA" id="ARBA00042087"/>
    </source>
</evidence>
<dbReference type="EC" id="1.1.1.234" evidence="7"/>
<accession>A0AAV6JRN1</accession>
<dbReference type="PANTHER" id="PTHR10366">
    <property type="entry name" value="NAD DEPENDENT EPIMERASE/DEHYDRATASE"/>
    <property type="match status" value="1"/>
</dbReference>
<dbReference type="EMBL" id="JACTNZ010000007">
    <property type="protein sequence ID" value="KAG5542627.1"/>
    <property type="molecule type" value="Genomic_DNA"/>
</dbReference>
<evidence type="ECO:0000256" key="8">
    <source>
        <dbReference type="ARBA" id="ARBA00039057"/>
    </source>
</evidence>
<dbReference type="FunFam" id="3.40.50.720:FF:000085">
    <property type="entry name" value="Dihydroflavonol reductase"/>
    <property type="match status" value="1"/>
</dbReference>
<comment type="catalytic activity">
    <reaction evidence="13">
        <text>a (2R,3S,4S)-leucoanthocyanidin + NADP(+) = a (2R,3R)-dihydroflavonol + NADPH + H(+)</text>
        <dbReference type="Rhea" id="RHEA:54444"/>
        <dbReference type="ChEBI" id="CHEBI:15378"/>
        <dbReference type="ChEBI" id="CHEBI:57783"/>
        <dbReference type="ChEBI" id="CHEBI:58349"/>
        <dbReference type="ChEBI" id="CHEBI:138176"/>
        <dbReference type="ChEBI" id="CHEBI:138188"/>
        <dbReference type="EC" id="1.1.1.219"/>
    </reaction>
</comment>